<reference evidence="11" key="1">
    <citation type="submission" date="2023-07" db="EMBL/GenBank/DDBJ databases">
        <authorList>
            <person name="Luz R."/>
            <person name="Cordeiro R."/>
            <person name="Fonseca A."/>
            <person name="Goncalves V."/>
        </authorList>
    </citation>
    <scope>NUCLEOTIDE SEQUENCE [LARGE SCALE GENOMIC DNA]</scope>
    <source>
        <strain evidence="11">BACA0444</strain>
    </source>
</reference>
<feature type="transmembrane region" description="Helical" evidence="8">
    <location>
        <begin position="14"/>
        <end position="30"/>
    </location>
</feature>
<dbReference type="RefSeq" id="WP_322877040.1">
    <property type="nucleotide sequence ID" value="NZ_JAVMIP010000002.1"/>
</dbReference>
<dbReference type="AlphaFoldDB" id="A0AAE4FQC4"/>
<keyword evidence="11" id="KW-1185">Reference proteome</keyword>
<dbReference type="EMBL" id="JAVMIP010000002">
    <property type="protein sequence ID" value="MDS3859733.1"/>
    <property type="molecule type" value="Genomic_DNA"/>
</dbReference>
<feature type="transmembrane region" description="Helical" evidence="8">
    <location>
        <begin position="303"/>
        <end position="323"/>
    </location>
</feature>
<keyword evidence="2" id="KW-1003">Cell membrane</keyword>
<evidence type="ECO:0000256" key="4">
    <source>
        <dbReference type="ARBA" id="ARBA00022679"/>
    </source>
</evidence>
<feature type="domain" description="Glycosyltransferase RgtA/B/C/D-like" evidence="9">
    <location>
        <begin position="74"/>
        <end position="226"/>
    </location>
</feature>
<feature type="transmembrane region" description="Helical" evidence="8">
    <location>
        <begin position="144"/>
        <end position="161"/>
    </location>
</feature>
<sequence length="540" mass="60588">MTDFPRPVWSKHPLFPYLLLMVWSGILFLASSGEQSLMAHDEGWYGMQARWMVLKGDGLTQWWWDAPIFDRMVGVHWLIAGAYQLFGVSDGVARLPSFVLGMGIVLLTFRLGCVLLPRTVAGLGAMILPLCPLFLSYGRMATQDIPLVFVEVLLVLALVLADRQRDHQWAFWGWGLVAGACVGLGFLIKSVMIFLPVMALLPFFWVHKHFFRNLGLYLGLILGFLLPGAWLWQSVQIYGGRVLTEMFGKLVMLGEKSYHGDGNIFYYFWNIPANGFPWAFFAVGGWLWWGLHGRRISLFRIKTPMGLVLGIYPLVLLMLLTLFSTRISYYSLQLYPWLALWAGFGLCELYRQWQRRWLWIRGMSGILAFLGLGLWGAAIGLGTGLIPAADAVQAYIPLGVIIGAGWLVLGITSVQNWRRAWVGAWLLTSWLGLVTAGFLGLIGNYSPDLKAELTQGPVAAILTNHPINFIVQEPVTGAEHQTWVLLSFYTPNLGTRLPLPLNSVPTGYAWVSPNIPAAEIQKFQAKTIATVEQWQLLRFP</sequence>
<evidence type="ECO:0000256" key="6">
    <source>
        <dbReference type="ARBA" id="ARBA00022989"/>
    </source>
</evidence>
<comment type="subcellular location">
    <subcellularLocation>
        <location evidence="1">Cell membrane</location>
        <topology evidence="1">Multi-pass membrane protein</topology>
    </subcellularLocation>
</comment>
<feature type="transmembrane region" description="Helical" evidence="8">
    <location>
        <begin position="275"/>
        <end position="291"/>
    </location>
</feature>
<dbReference type="EC" id="2.4.-.-" evidence="10"/>
<feature type="transmembrane region" description="Helical" evidence="8">
    <location>
        <begin position="214"/>
        <end position="232"/>
    </location>
</feature>
<dbReference type="GO" id="GO:0010041">
    <property type="term" value="P:response to iron(III) ion"/>
    <property type="evidence" value="ECO:0007669"/>
    <property type="project" value="TreeGrafter"/>
</dbReference>
<name>A0AAE4FQC4_9CYAN</name>
<dbReference type="InterPro" id="IPR038731">
    <property type="entry name" value="RgtA/B/C-like"/>
</dbReference>
<keyword evidence="7 8" id="KW-0472">Membrane</keyword>
<keyword evidence="3 10" id="KW-0328">Glycosyltransferase</keyword>
<evidence type="ECO:0000256" key="2">
    <source>
        <dbReference type="ARBA" id="ARBA00022475"/>
    </source>
</evidence>
<feature type="transmembrane region" description="Helical" evidence="8">
    <location>
        <begin position="424"/>
        <end position="445"/>
    </location>
</feature>
<evidence type="ECO:0000256" key="7">
    <source>
        <dbReference type="ARBA" id="ARBA00023136"/>
    </source>
</evidence>
<evidence type="ECO:0000256" key="3">
    <source>
        <dbReference type="ARBA" id="ARBA00022676"/>
    </source>
</evidence>
<organism evidence="10 11">
    <name type="scientific">Pseudocalidococcus azoricus BACA0444</name>
    <dbReference type="NCBI Taxonomy" id="2918990"/>
    <lineage>
        <taxon>Bacteria</taxon>
        <taxon>Bacillati</taxon>
        <taxon>Cyanobacteriota</taxon>
        <taxon>Cyanophyceae</taxon>
        <taxon>Acaryochloridales</taxon>
        <taxon>Thermosynechococcaceae</taxon>
        <taxon>Pseudocalidococcus</taxon>
        <taxon>Pseudocalidococcus azoricus</taxon>
    </lineage>
</organism>
<evidence type="ECO:0000313" key="11">
    <source>
        <dbReference type="Proteomes" id="UP001268256"/>
    </source>
</evidence>
<feature type="transmembrane region" description="Helical" evidence="8">
    <location>
        <begin position="115"/>
        <end position="137"/>
    </location>
</feature>
<feature type="transmembrane region" description="Helical" evidence="8">
    <location>
        <begin position="92"/>
        <end position="109"/>
    </location>
</feature>
<protein>
    <submittedName>
        <fullName evidence="10">Glycosyltransferase family 39 protein</fullName>
        <ecNumber evidence="10">2.4.-.-</ecNumber>
    </submittedName>
</protein>
<evidence type="ECO:0000259" key="9">
    <source>
        <dbReference type="Pfam" id="PF13231"/>
    </source>
</evidence>
<evidence type="ECO:0000256" key="8">
    <source>
        <dbReference type="SAM" id="Phobius"/>
    </source>
</evidence>
<proteinExistence type="predicted"/>
<feature type="transmembrane region" description="Helical" evidence="8">
    <location>
        <begin position="365"/>
        <end position="386"/>
    </location>
</feature>
<keyword evidence="4 10" id="KW-0808">Transferase</keyword>
<dbReference type="PANTHER" id="PTHR33908:SF3">
    <property type="entry name" value="UNDECAPRENYL PHOSPHATE-ALPHA-4-AMINO-4-DEOXY-L-ARABINOSE ARABINOSYL TRANSFERASE"/>
    <property type="match status" value="1"/>
</dbReference>
<keyword evidence="6 8" id="KW-1133">Transmembrane helix</keyword>
<dbReference type="Pfam" id="PF13231">
    <property type="entry name" value="PMT_2"/>
    <property type="match status" value="1"/>
</dbReference>
<keyword evidence="5 8" id="KW-0812">Transmembrane</keyword>
<dbReference type="Proteomes" id="UP001268256">
    <property type="component" value="Unassembled WGS sequence"/>
</dbReference>
<comment type="caution">
    <text evidence="10">The sequence shown here is derived from an EMBL/GenBank/DDBJ whole genome shotgun (WGS) entry which is preliminary data.</text>
</comment>
<dbReference type="GO" id="GO:0009103">
    <property type="term" value="P:lipopolysaccharide biosynthetic process"/>
    <property type="evidence" value="ECO:0007669"/>
    <property type="project" value="UniProtKB-ARBA"/>
</dbReference>
<gene>
    <name evidence="10" type="ORF">RIF25_02815</name>
</gene>
<evidence type="ECO:0000313" key="10">
    <source>
        <dbReference type="EMBL" id="MDS3859733.1"/>
    </source>
</evidence>
<dbReference type="PANTHER" id="PTHR33908">
    <property type="entry name" value="MANNOSYLTRANSFERASE YKCB-RELATED"/>
    <property type="match status" value="1"/>
</dbReference>
<dbReference type="InterPro" id="IPR050297">
    <property type="entry name" value="LipidA_mod_glycosyltrf_83"/>
</dbReference>
<evidence type="ECO:0000256" key="5">
    <source>
        <dbReference type="ARBA" id="ARBA00022692"/>
    </source>
</evidence>
<dbReference type="GO" id="GO:0016763">
    <property type="term" value="F:pentosyltransferase activity"/>
    <property type="evidence" value="ECO:0007669"/>
    <property type="project" value="TreeGrafter"/>
</dbReference>
<accession>A0AAE4FQC4</accession>
<feature type="transmembrane region" description="Helical" evidence="8">
    <location>
        <begin position="392"/>
        <end position="412"/>
    </location>
</feature>
<dbReference type="GO" id="GO:0005886">
    <property type="term" value="C:plasma membrane"/>
    <property type="evidence" value="ECO:0007669"/>
    <property type="project" value="UniProtKB-SubCell"/>
</dbReference>
<feature type="transmembrane region" description="Helical" evidence="8">
    <location>
        <begin position="173"/>
        <end position="202"/>
    </location>
</feature>
<evidence type="ECO:0000256" key="1">
    <source>
        <dbReference type="ARBA" id="ARBA00004651"/>
    </source>
</evidence>